<evidence type="ECO:0000259" key="3">
    <source>
        <dbReference type="PROSITE" id="PS50977"/>
    </source>
</evidence>
<evidence type="ECO:0000313" key="4">
    <source>
        <dbReference type="EMBL" id="GAA4818436.1"/>
    </source>
</evidence>
<comment type="caution">
    <text evidence="4">The sequence shown here is derived from an EMBL/GenBank/DDBJ whole genome shotgun (WGS) entry which is preliminary data.</text>
</comment>
<feature type="domain" description="HTH tetR-type" evidence="3">
    <location>
        <begin position="19"/>
        <end position="79"/>
    </location>
</feature>
<dbReference type="InterPro" id="IPR001647">
    <property type="entry name" value="HTH_TetR"/>
</dbReference>
<dbReference type="InterPro" id="IPR009057">
    <property type="entry name" value="Homeodomain-like_sf"/>
</dbReference>
<keyword evidence="5" id="KW-1185">Reference proteome</keyword>
<reference evidence="5" key="1">
    <citation type="journal article" date="2019" name="Int. J. Syst. Evol. Microbiol.">
        <title>The Global Catalogue of Microorganisms (GCM) 10K type strain sequencing project: providing services to taxonomists for standard genome sequencing and annotation.</title>
        <authorList>
            <consortium name="The Broad Institute Genomics Platform"/>
            <consortium name="The Broad Institute Genome Sequencing Center for Infectious Disease"/>
            <person name="Wu L."/>
            <person name="Ma J."/>
        </authorList>
    </citation>
    <scope>NUCLEOTIDE SEQUENCE [LARGE SCALE GENOMIC DNA]</scope>
    <source>
        <strain evidence="5">JCM 18542</strain>
    </source>
</reference>
<keyword evidence="1 2" id="KW-0238">DNA-binding</keyword>
<dbReference type="Gene3D" id="1.10.357.10">
    <property type="entry name" value="Tetracycline Repressor, domain 2"/>
    <property type="match status" value="1"/>
</dbReference>
<dbReference type="PROSITE" id="PS50977">
    <property type="entry name" value="HTH_TETR_2"/>
    <property type="match status" value="1"/>
</dbReference>
<dbReference type="RefSeq" id="WP_372435271.1">
    <property type="nucleotide sequence ID" value="NZ_BAABKQ010000001.1"/>
</dbReference>
<dbReference type="EMBL" id="BAABKQ010000001">
    <property type="protein sequence ID" value="GAA4818436.1"/>
    <property type="molecule type" value="Genomic_DNA"/>
</dbReference>
<dbReference type="InterPro" id="IPR036271">
    <property type="entry name" value="Tet_transcr_reg_TetR-rel_C_sf"/>
</dbReference>
<proteinExistence type="predicted"/>
<gene>
    <name evidence="4" type="ORF">GCM10023353_26950</name>
</gene>
<evidence type="ECO:0000256" key="2">
    <source>
        <dbReference type="PROSITE-ProRule" id="PRU00335"/>
    </source>
</evidence>
<organism evidence="4 5">
    <name type="scientific">Tomitella cavernea</name>
    <dbReference type="NCBI Taxonomy" id="1387982"/>
    <lineage>
        <taxon>Bacteria</taxon>
        <taxon>Bacillati</taxon>
        <taxon>Actinomycetota</taxon>
        <taxon>Actinomycetes</taxon>
        <taxon>Mycobacteriales</taxon>
        <taxon>Tomitella</taxon>
    </lineage>
</organism>
<dbReference type="InterPro" id="IPR041583">
    <property type="entry name" value="TetR_C_31"/>
</dbReference>
<evidence type="ECO:0000256" key="1">
    <source>
        <dbReference type="ARBA" id="ARBA00023125"/>
    </source>
</evidence>
<sequence>MAPRRPGPLVVSVAGPAGASARDRILAAVLAVVGAAGIPAVTNRRIAEDAGVSLGSITYHFTTRTDMLRAALLQFVDAESRRLADLAQTSRRRFPDGAAPDLATATTLVSEVAEGLAFTAEQVASFELYVQAGRDPALRDAAAACFAAYDDLAVTVLTALGLPNPDALAPAVVGMITGLQLRRLATGEPGRRVGEALMMLLTT</sequence>
<dbReference type="Pfam" id="PF17940">
    <property type="entry name" value="TetR_C_31"/>
    <property type="match status" value="1"/>
</dbReference>
<dbReference type="SUPFAM" id="SSF46689">
    <property type="entry name" value="Homeodomain-like"/>
    <property type="match status" value="1"/>
</dbReference>
<evidence type="ECO:0000313" key="5">
    <source>
        <dbReference type="Proteomes" id="UP001500839"/>
    </source>
</evidence>
<dbReference type="Pfam" id="PF00440">
    <property type="entry name" value="TetR_N"/>
    <property type="match status" value="1"/>
</dbReference>
<name>A0ABP9CU95_9ACTN</name>
<dbReference type="Proteomes" id="UP001500839">
    <property type="component" value="Unassembled WGS sequence"/>
</dbReference>
<feature type="DNA-binding region" description="H-T-H motif" evidence="2">
    <location>
        <begin position="42"/>
        <end position="61"/>
    </location>
</feature>
<dbReference type="SUPFAM" id="SSF48498">
    <property type="entry name" value="Tetracyclin repressor-like, C-terminal domain"/>
    <property type="match status" value="1"/>
</dbReference>
<accession>A0ABP9CU95</accession>
<protein>
    <submittedName>
        <fullName evidence="4">TetR/AcrR family transcriptional regulator</fullName>
    </submittedName>
</protein>